<accession>A0A344PJW3</accession>
<keyword evidence="11" id="KW-1185">Reference proteome</keyword>
<evidence type="ECO:0000256" key="6">
    <source>
        <dbReference type="ARBA" id="ARBA00022989"/>
    </source>
</evidence>
<reference evidence="11" key="1">
    <citation type="submission" date="2018-07" db="EMBL/GenBank/DDBJ databases">
        <title>Genome sequencing of Paracoccus sp. SC2-6.</title>
        <authorList>
            <person name="Heo J."/>
            <person name="Kim S.-J."/>
            <person name="Kwon S.-W."/>
        </authorList>
    </citation>
    <scope>NUCLEOTIDE SEQUENCE [LARGE SCALE GENOMIC DNA]</scope>
    <source>
        <strain evidence="11">SC2-6</strain>
    </source>
</reference>
<keyword evidence="5 8" id="KW-0812">Transmembrane</keyword>
<feature type="domain" description="EamA" evidence="9">
    <location>
        <begin position="6"/>
        <end position="140"/>
    </location>
</feature>
<evidence type="ECO:0000313" key="10">
    <source>
        <dbReference type="EMBL" id="AXC49668.1"/>
    </source>
</evidence>
<feature type="transmembrane region" description="Helical" evidence="8">
    <location>
        <begin position="240"/>
        <end position="258"/>
    </location>
</feature>
<keyword evidence="4" id="KW-1003">Cell membrane</keyword>
<feature type="transmembrane region" description="Helical" evidence="8">
    <location>
        <begin position="148"/>
        <end position="164"/>
    </location>
</feature>
<evidence type="ECO:0000256" key="3">
    <source>
        <dbReference type="ARBA" id="ARBA00022448"/>
    </source>
</evidence>
<dbReference type="Proteomes" id="UP000252023">
    <property type="component" value="Chromosome"/>
</dbReference>
<keyword evidence="3" id="KW-0813">Transport</keyword>
<evidence type="ECO:0000313" key="11">
    <source>
        <dbReference type="Proteomes" id="UP000252023"/>
    </source>
</evidence>
<feature type="transmembrane region" description="Helical" evidence="8">
    <location>
        <begin position="101"/>
        <end position="118"/>
    </location>
</feature>
<keyword evidence="7 8" id="KW-0472">Membrane</keyword>
<evidence type="ECO:0000256" key="2">
    <source>
        <dbReference type="ARBA" id="ARBA00007362"/>
    </source>
</evidence>
<protein>
    <submittedName>
        <fullName evidence="10">EamA family transporter RarD</fullName>
    </submittedName>
</protein>
<proteinExistence type="inferred from homology"/>
<feature type="transmembrane region" description="Helical" evidence="8">
    <location>
        <begin position="41"/>
        <end position="61"/>
    </location>
</feature>
<dbReference type="InterPro" id="IPR037185">
    <property type="entry name" value="EmrE-like"/>
</dbReference>
<gene>
    <name evidence="10" type="primary">rarD</name>
    <name evidence="10" type="ORF">DRW48_08170</name>
</gene>
<name>A0A344PJW3_9RHOB</name>
<dbReference type="OrthoDB" id="369870at2"/>
<evidence type="ECO:0000256" key="5">
    <source>
        <dbReference type="ARBA" id="ARBA00022692"/>
    </source>
</evidence>
<dbReference type="NCBIfam" id="TIGR00688">
    <property type="entry name" value="rarD"/>
    <property type="match status" value="1"/>
</dbReference>
<evidence type="ECO:0000256" key="1">
    <source>
        <dbReference type="ARBA" id="ARBA00004651"/>
    </source>
</evidence>
<dbReference type="KEGG" id="pars:DRW48_08170"/>
<feature type="transmembrane region" description="Helical" evidence="8">
    <location>
        <begin position="73"/>
        <end position="95"/>
    </location>
</feature>
<sequence length="297" mass="31924">MQAQRAGLLSMLGACFIWGSSAIYFKALVGVPPGELLAHRILWSLALFTGMFALQGRLGHLVAALRGPNLRRIALAAVMMGSNWLVFIIGVFSGHVMQTSLGYYIFPLFSVLIGVVLFGERLTPLQIVAVGLATLAVTILAVGLGVAPWLSLAIAATFAVYGTIKKGLDLPPAISVAAELAVLAPMAAVWLILRPEGGGLPLMGQGWQPALLVGSSLMTAVPMLMFTFAARRLDLATVGLLQYVNPTLQFLTATLWFREPFTRWHLIAFPLIWLALGLYSAAALHRRRALPGTRARL</sequence>
<dbReference type="Pfam" id="PF00892">
    <property type="entry name" value="EamA"/>
    <property type="match status" value="1"/>
</dbReference>
<comment type="subcellular location">
    <subcellularLocation>
        <location evidence="1">Cell membrane</location>
        <topology evidence="1">Multi-pass membrane protein</topology>
    </subcellularLocation>
</comment>
<keyword evidence="6 8" id="KW-1133">Transmembrane helix</keyword>
<feature type="transmembrane region" description="Helical" evidence="8">
    <location>
        <begin position="125"/>
        <end position="142"/>
    </location>
</feature>
<dbReference type="GO" id="GO:0005886">
    <property type="term" value="C:plasma membrane"/>
    <property type="evidence" value="ECO:0007669"/>
    <property type="project" value="UniProtKB-SubCell"/>
</dbReference>
<feature type="transmembrane region" description="Helical" evidence="8">
    <location>
        <begin position="264"/>
        <end position="284"/>
    </location>
</feature>
<evidence type="ECO:0000256" key="7">
    <source>
        <dbReference type="ARBA" id="ARBA00023136"/>
    </source>
</evidence>
<evidence type="ECO:0000256" key="4">
    <source>
        <dbReference type="ARBA" id="ARBA00022475"/>
    </source>
</evidence>
<feature type="transmembrane region" description="Helical" evidence="8">
    <location>
        <begin position="176"/>
        <end position="193"/>
    </location>
</feature>
<dbReference type="RefSeq" id="WP_114075983.1">
    <property type="nucleotide sequence ID" value="NZ_CP030918.1"/>
</dbReference>
<evidence type="ECO:0000259" key="9">
    <source>
        <dbReference type="Pfam" id="PF00892"/>
    </source>
</evidence>
<dbReference type="SUPFAM" id="SSF103481">
    <property type="entry name" value="Multidrug resistance efflux transporter EmrE"/>
    <property type="match status" value="2"/>
</dbReference>
<dbReference type="AlphaFoldDB" id="A0A344PJW3"/>
<feature type="transmembrane region" description="Helical" evidence="8">
    <location>
        <begin position="205"/>
        <end position="228"/>
    </location>
</feature>
<evidence type="ECO:0000256" key="8">
    <source>
        <dbReference type="SAM" id="Phobius"/>
    </source>
</evidence>
<dbReference type="InterPro" id="IPR004626">
    <property type="entry name" value="RarD"/>
</dbReference>
<dbReference type="EMBL" id="CP030918">
    <property type="protein sequence ID" value="AXC49668.1"/>
    <property type="molecule type" value="Genomic_DNA"/>
</dbReference>
<comment type="similarity">
    <text evidence="2">Belongs to the EamA transporter family.</text>
</comment>
<organism evidence="10 11">
    <name type="scientific">Paracoccus suum</name>
    <dbReference type="NCBI Taxonomy" id="2259340"/>
    <lineage>
        <taxon>Bacteria</taxon>
        <taxon>Pseudomonadati</taxon>
        <taxon>Pseudomonadota</taxon>
        <taxon>Alphaproteobacteria</taxon>
        <taxon>Rhodobacterales</taxon>
        <taxon>Paracoccaceae</taxon>
        <taxon>Paracoccus</taxon>
    </lineage>
</organism>
<dbReference type="InterPro" id="IPR000620">
    <property type="entry name" value="EamA_dom"/>
</dbReference>